<proteinExistence type="predicted"/>
<dbReference type="Proteomes" id="UP000198729">
    <property type="component" value="Unassembled WGS sequence"/>
</dbReference>
<dbReference type="AlphaFoldDB" id="A0A1G5SEJ6"/>
<dbReference type="RefSeq" id="WP_090285940.1">
    <property type="nucleotide sequence ID" value="NZ_FMWO01000048.1"/>
</dbReference>
<reference evidence="1 2" key="1">
    <citation type="submission" date="2016-10" db="EMBL/GenBank/DDBJ databases">
        <authorList>
            <person name="de Groot N.N."/>
        </authorList>
    </citation>
    <scope>NUCLEOTIDE SEQUENCE [LARGE SCALE GENOMIC DNA]</scope>
    <source>
        <strain evidence="1">1</strain>
    </source>
</reference>
<dbReference type="InterPro" id="IPR016181">
    <property type="entry name" value="Acyl_CoA_acyltransferase"/>
</dbReference>
<dbReference type="EMBL" id="FMWO01000048">
    <property type="protein sequence ID" value="SCZ85542.1"/>
    <property type="molecule type" value="Genomic_DNA"/>
</dbReference>
<protein>
    <submittedName>
        <fullName evidence="1">Uncharacterized protein</fullName>
    </submittedName>
</protein>
<dbReference type="SUPFAM" id="SSF55729">
    <property type="entry name" value="Acyl-CoA N-acyltransferases (Nat)"/>
    <property type="match status" value="1"/>
</dbReference>
<keyword evidence="2" id="KW-1185">Reference proteome</keyword>
<evidence type="ECO:0000313" key="2">
    <source>
        <dbReference type="Proteomes" id="UP000198729"/>
    </source>
</evidence>
<gene>
    <name evidence="1" type="ORF">NSMM_400020</name>
</gene>
<dbReference type="STRING" id="51642.NSMM_400020"/>
<evidence type="ECO:0000313" key="1">
    <source>
        <dbReference type="EMBL" id="SCZ85542.1"/>
    </source>
</evidence>
<dbReference type="OrthoDB" id="8480611at2"/>
<organism evidence="1 2">
    <name type="scientific">Nitrosomonas mobilis</name>
    <dbReference type="NCBI Taxonomy" id="51642"/>
    <lineage>
        <taxon>Bacteria</taxon>
        <taxon>Pseudomonadati</taxon>
        <taxon>Pseudomonadota</taxon>
        <taxon>Betaproteobacteria</taxon>
        <taxon>Nitrosomonadales</taxon>
        <taxon>Nitrosomonadaceae</taxon>
        <taxon>Nitrosomonas</taxon>
    </lineage>
</organism>
<accession>A0A1G5SEJ6</accession>
<sequence length="236" mass="27605">MELEVLLKNMLQKIRQNVNQLGLANTLLYLFNKSLYRISFKKIKLHKYYITRQPVSKEKLVPFNKALDIEINQIEVNDSLLLHMDRPLGNLQARFRQGGHCFAAIKKGKFAGNLWLNFDQYQEDEVRCTYSLLPHGQAAWDYDVFVVPQFRLTYTFAKLWDVVNAAMHQRGILYVYSRINFYNISSLQAHERLGSKIIGSLVFVTIGNYQLSFSVHFRPYVTISTNRNVFPTLFIK</sequence>
<name>A0A1G5SEJ6_9PROT</name>